<dbReference type="InterPro" id="IPR002933">
    <property type="entry name" value="Peptidase_M20"/>
</dbReference>
<evidence type="ECO:0000256" key="4">
    <source>
        <dbReference type="ARBA" id="ARBA00022723"/>
    </source>
</evidence>
<keyword evidence="3" id="KW-0645">Protease</keyword>
<dbReference type="GO" id="GO:0006526">
    <property type="term" value="P:L-arginine biosynthetic process"/>
    <property type="evidence" value="ECO:0007669"/>
    <property type="project" value="TreeGrafter"/>
</dbReference>
<evidence type="ECO:0000256" key="8">
    <source>
        <dbReference type="ARBA" id="ARBA00023049"/>
    </source>
</evidence>
<dbReference type="PROSITE" id="PS00759">
    <property type="entry name" value="ARGE_DAPE_CPG2_2"/>
    <property type="match status" value="1"/>
</dbReference>
<keyword evidence="4" id="KW-0479">Metal-binding</keyword>
<dbReference type="NCBIfam" id="TIGR01887">
    <property type="entry name" value="dipeptidaselike"/>
    <property type="match status" value="1"/>
</dbReference>
<accession>A0A1I0B324</accession>
<evidence type="ECO:0000256" key="7">
    <source>
        <dbReference type="ARBA" id="ARBA00022997"/>
    </source>
</evidence>
<dbReference type="InterPro" id="IPR050072">
    <property type="entry name" value="Peptidase_M20A"/>
</dbReference>
<evidence type="ECO:0000256" key="1">
    <source>
        <dbReference type="ARBA" id="ARBA00001947"/>
    </source>
</evidence>
<gene>
    <name evidence="9" type="ORF">SAMN04487771_100373</name>
</gene>
<dbReference type="PANTHER" id="PTHR43808">
    <property type="entry name" value="ACETYLORNITHINE DEACETYLASE"/>
    <property type="match status" value="1"/>
</dbReference>
<dbReference type="InterPro" id="IPR010964">
    <property type="entry name" value="M20A_pepV-rel"/>
</dbReference>
<dbReference type="Proteomes" id="UP000199820">
    <property type="component" value="Unassembled WGS sequence"/>
</dbReference>
<dbReference type="Gene3D" id="3.30.70.360">
    <property type="match status" value="2"/>
</dbReference>
<dbReference type="PANTHER" id="PTHR43808:SF31">
    <property type="entry name" value="N-ACETYL-L-CITRULLINE DEACETYLASE"/>
    <property type="match status" value="1"/>
</dbReference>
<keyword evidence="6" id="KW-0862">Zinc</keyword>
<comment type="similarity">
    <text evidence="2">Belongs to the peptidase M20A family.</text>
</comment>
<evidence type="ECO:0000256" key="2">
    <source>
        <dbReference type="ARBA" id="ARBA00006247"/>
    </source>
</evidence>
<dbReference type="GO" id="GO:0008237">
    <property type="term" value="F:metallopeptidase activity"/>
    <property type="evidence" value="ECO:0007669"/>
    <property type="project" value="UniProtKB-KW"/>
</dbReference>
<dbReference type="SUPFAM" id="SSF55031">
    <property type="entry name" value="Bacterial exopeptidase dimerisation domain"/>
    <property type="match status" value="1"/>
</dbReference>
<dbReference type="EMBL" id="FOIL01000003">
    <property type="protein sequence ID" value="SET01244.1"/>
    <property type="molecule type" value="Genomic_DNA"/>
</dbReference>
<protein>
    <submittedName>
        <fullName evidence="9">Succinyl-diaminopimelate desuccinylase</fullName>
    </submittedName>
</protein>
<reference evidence="9 10" key="1">
    <citation type="submission" date="2016-10" db="EMBL/GenBank/DDBJ databases">
        <authorList>
            <person name="de Groot N.N."/>
        </authorList>
    </citation>
    <scope>NUCLEOTIDE SEQUENCE [LARGE SCALE GENOMIC DNA]</scope>
    <source>
        <strain evidence="9 10">KH1P1</strain>
    </source>
</reference>
<dbReference type="InterPro" id="IPR001261">
    <property type="entry name" value="ArgE/DapE_CS"/>
</dbReference>
<dbReference type="RefSeq" id="WP_074648273.1">
    <property type="nucleotide sequence ID" value="NZ_FOIL01000003.1"/>
</dbReference>
<organism evidence="9 10">
    <name type="scientific">[Clostridium] aminophilum</name>
    <dbReference type="NCBI Taxonomy" id="1526"/>
    <lineage>
        <taxon>Bacteria</taxon>
        <taxon>Bacillati</taxon>
        <taxon>Bacillota</taxon>
        <taxon>Clostridia</taxon>
        <taxon>Lachnospirales</taxon>
        <taxon>Lachnospiraceae</taxon>
    </lineage>
</organism>
<evidence type="ECO:0000313" key="10">
    <source>
        <dbReference type="Proteomes" id="UP000199820"/>
    </source>
</evidence>
<dbReference type="GO" id="GO:0016805">
    <property type="term" value="F:dipeptidase activity"/>
    <property type="evidence" value="ECO:0007669"/>
    <property type="project" value="UniProtKB-KW"/>
</dbReference>
<evidence type="ECO:0000313" key="9">
    <source>
        <dbReference type="EMBL" id="SET01244.1"/>
    </source>
</evidence>
<dbReference type="OrthoDB" id="9761532at2"/>
<dbReference type="SUPFAM" id="SSF53187">
    <property type="entry name" value="Zn-dependent exopeptidases"/>
    <property type="match status" value="1"/>
</dbReference>
<keyword evidence="5" id="KW-0378">Hydrolase</keyword>
<dbReference type="STRING" id="1526.SAMN02910262_01606"/>
<sequence length="471" mass="50646">MAADYKKEIESYIELHRDEMLHDIMDLCRINSEKASYEQGKPFGAGAARALQQAMSMAESYGFAIRNYDNYVAAVDLESGPRLLDILAHLDVVPAGDGWTVTKPFDPVIRDGRLYGRGTADDKGPAVAALYAMRAVKDLGIPLKGSVRLLLGTDEELGGSDIDHYYSIEKEAPMTFSPDADFPVINIEKGQLQGHIVRHFGERENTVARILSIECGIRPNVVPSTAKASVCGLDDDLVRETGERITKETGVRFEIAGAPEGLRVCAFGETAHASTPEEGKNALTALLALLSCLPFEQDPVTESVRALHQLFPFEDTEGASVGAAQSDESGKLTLAFSMLTLTKEDLHAVFDARVPVSGTVDNVVEPIRKELEAKGFALEKAELLPAHVVDADSDFVKTLLASYEEITGKKGEPIAIGGGTYVHDLKNGVAFGATMPGTDNHMHGADEFAVIEELIAAAKIYAVAIAKICGA</sequence>
<dbReference type="Gene3D" id="3.40.630.10">
    <property type="entry name" value="Zn peptidases"/>
    <property type="match status" value="1"/>
</dbReference>
<proteinExistence type="inferred from homology"/>
<dbReference type="AlphaFoldDB" id="A0A1I0B324"/>
<evidence type="ECO:0000256" key="3">
    <source>
        <dbReference type="ARBA" id="ARBA00022670"/>
    </source>
</evidence>
<dbReference type="GO" id="GO:0008270">
    <property type="term" value="F:zinc ion binding"/>
    <property type="evidence" value="ECO:0007669"/>
    <property type="project" value="InterPro"/>
</dbReference>
<evidence type="ECO:0000256" key="5">
    <source>
        <dbReference type="ARBA" id="ARBA00022801"/>
    </source>
</evidence>
<evidence type="ECO:0000256" key="6">
    <source>
        <dbReference type="ARBA" id="ARBA00022833"/>
    </source>
</evidence>
<name>A0A1I0B324_9FIRM</name>
<dbReference type="eggNOG" id="COG0624">
    <property type="taxonomic scope" value="Bacteria"/>
</dbReference>
<comment type="cofactor">
    <cofactor evidence="1">
        <name>Zn(2+)</name>
        <dbReference type="ChEBI" id="CHEBI:29105"/>
    </cofactor>
</comment>
<keyword evidence="7" id="KW-0224">Dipeptidase</keyword>
<dbReference type="GO" id="GO:0008777">
    <property type="term" value="F:acetylornithine deacetylase activity"/>
    <property type="evidence" value="ECO:0007669"/>
    <property type="project" value="TreeGrafter"/>
</dbReference>
<dbReference type="InterPro" id="IPR036264">
    <property type="entry name" value="Bact_exopeptidase_dim_dom"/>
</dbReference>
<dbReference type="Pfam" id="PF01546">
    <property type="entry name" value="Peptidase_M20"/>
    <property type="match status" value="1"/>
</dbReference>
<dbReference type="GO" id="GO:0006508">
    <property type="term" value="P:proteolysis"/>
    <property type="evidence" value="ECO:0007669"/>
    <property type="project" value="UniProtKB-KW"/>
</dbReference>
<keyword evidence="10" id="KW-1185">Reference proteome</keyword>
<keyword evidence="8" id="KW-0482">Metalloprotease</keyword>